<dbReference type="EMBL" id="JACIEZ010000001">
    <property type="protein sequence ID" value="MBB4063103.1"/>
    <property type="molecule type" value="Genomic_DNA"/>
</dbReference>
<name>A0A7W6J1L7_9HYPH</name>
<comment type="caution">
    <text evidence="3">The sequence shown here is derived from an EMBL/GenBank/DDBJ whole genome shotgun (WGS) entry which is preliminary data.</text>
</comment>
<dbReference type="AlphaFoldDB" id="A0A7W6J1L7"/>
<evidence type="ECO:0000256" key="2">
    <source>
        <dbReference type="SAM" id="SignalP"/>
    </source>
</evidence>
<evidence type="ECO:0000256" key="1">
    <source>
        <dbReference type="SAM" id="MobiDB-lite"/>
    </source>
</evidence>
<dbReference type="Pfam" id="PF10082">
    <property type="entry name" value="BBP2_2"/>
    <property type="match status" value="1"/>
</dbReference>
<dbReference type="InterPro" id="IPR018759">
    <property type="entry name" value="BBP2_2"/>
</dbReference>
<proteinExistence type="predicted"/>
<feature type="chain" id="PRO_5031518770" description="Outer membrane beta-barrel protein" evidence="2">
    <location>
        <begin position="36"/>
        <end position="506"/>
    </location>
</feature>
<evidence type="ECO:0000313" key="4">
    <source>
        <dbReference type="Proteomes" id="UP000528286"/>
    </source>
</evidence>
<feature type="compositionally biased region" description="Polar residues" evidence="1">
    <location>
        <begin position="57"/>
        <end position="76"/>
    </location>
</feature>
<dbReference type="RefSeq" id="WP_183364301.1">
    <property type="nucleotide sequence ID" value="NZ_JACIEZ010000001.1"/>
</dbReference>
<dbReference type="Proteomes" id="UP000528286">
    <property type="component" value="Unassembled WGS sequence"/>
</dbReference>
<organism evidence="3 4">
    <name type="scientific">Gellertiella hungarica</name>
    <dbReference type="NCBI Taxonomy" id="1572859"/>
    <lineage>
        <taxon>Bacteria</taxon>
        <taxon>Pseudomonadati</taxon>
        <taxon>Pseudomonadota</taxon>
        <taxon>Alphaproteobacteria</taxon>
        <taxon>Hyphomicrobiales</taxon>
        <taxon>Rhizobiaceae</taxon>
        <taxon>Gellertiella</taxon>
    </lineage>
</organism>
<keyword evidence="4" id="KW-1185">Reference proteome</keyword>
<dbReference type="SUPFAM" id="SSF56925">
    <property type="entry name" value="OMPA-like"/>
    <property type="match status" value="1"/>
</dbReference>
<feature type="region of interest" description="Disordered" evidence="1">
    <location>
        <begin position="57"/>
        <end position="89"/>
    </location>
</feature>
<dbReference type="InterPro" id="IPR011250">
    <property type="entry name" value="OMP/PagP_B-barrel"/>
</dbReference>
<protein>
    <recommendedName>
        <fullName evidence="5">Outer membrane beta-barrel protein</fullName>
    </recommendedName>
</protein>
<accession>A0A7W6J1L7</accession>
<gene>
    <name evidence="3" type="ORF">GGR23_000264</name>
</gene>
<keyword evidence="2" id="KW-0732">Signal</keyword>
<feature type="signal peptide" evidence="2">
    <location>
        <begin position="1"/>
        <end position="35"/>
    </location>
</feature>
<evidence type="ECO:0000313" key="3">
    <source>
        <dbReference type="EMBL" id="MBB4063103.1"/>
    </source>
</evidence>
<reference evidence="3 4" key="1">
    <citation type="submission" date="2020-08" db="EMBL/GenBank/DDBJ databases">
        <title>Genomic Encyclopedia of Type Strains, Phase IV (KMG-IV): sequencing the most valuable type-strain genomes for metagenomic binning, comparative biology and taxonomic classification.</title>
        <authorList>
            <person name="Goeker M."/>
        </authorList>
    </citation>
    <scope>NUCLEOTIDE SEQUENCE [LARGE SCALE GENOMIC DNA]</scope>
    <source>
        <strain evidence="3 4">DSM 29853</strain>
    </source>
</reference>
<sequence>MNPFPAPFGSPSLWRTAALLVGVATAGLASSEARAQSLAPAADGTTAGVATQQGVLATDPSNTASSSGDDLLTGTQPRPALAEDDGAVNPRAARLSALDESMTGSTNDSFGRDNLRVQPIDGLRPAIRADGEDTAGIRLGSFILRPALNTSVATETTRSGGTETSRSYYQNEIRGTLTSDWSRHQLTISGDGVFQRNFSGEGQTKPSASLDAELRLDVSRDTVARLTGGYTLTRESATDPNAVLDAVDQSSVQTLKGGASIERDFGLLRGLAAIDVSRTTYSDVTLSDGSTLSLDDRNRNSGNVRLRVGYDLSPALIPFLEASAGRTLYDEGTDSLGYERDSRSVGGKAGVALDLGEKLKGELGLGYRHVSFADARLAAIDAVVLDAAASWSPRRGTDITLGLLTTVEPSVVAGQSGYVSRALTIALTQQVRDDLGAKLSSGATWRDYRPSGSTANDLVTTLGASMAYSLNRYMDLTADLSWERTRPDGGTDTDVMRAGLDLTLKR</sequence>
<evidence type="ECO:0008006" key="5">
    <source>
        <dbReference type="Google" id="ProtNLM"/>
    </source>
</evidence>